<sequence length="195" mass="21870">MRRFLLVLCLCCFSSTALAQTVAFFQVETATPNVHDKMNINAGATTKLNDEFSLRFFTLANSGWAQAYVGPVYQPVDWLKLGVGAGGRQTKEEIDLQTGYLLWLGYRRFSFNGAVEVGRLAFTGDKTQVWYDLTARVNVLPWLTLGVKDRRPAGIGPLIEFNVWKVTVWSAWTPVDSEKAEVEWARFLVGAKVVL</sequence>
<feature type="chain" id="PRO_5009521342" description="Outer membrane protein beta-barrel domain-containing protein" evidence="1">
    <location>
        <begin position="20"/>
        <end position="195"/>
    </location>
</feature>
<proteinExistence type="predicted"/>
<dbReference type="Proteomes" id="UP000178656">
    <property type="component" value="Unassembled WGS sequence"/>
</dbReference>
<evidence type="ECO:0000256" key="1">
    <source>
        <dbReference type="SAM" id="SignalP"/>
    </source>
</evidence>
<feature type="signal peptide" evidence="1">
    <location>
        <begin position="1"/>
        <end position="19"/>
    </location>
</feature>
<comment type="caution">
    <text evidence="2">The sequence shown here is derived from an EMBL/GenBank/DDBJ whole genome shotgun (WGS) entry which is preliminary data.</text>
</comment>
<protein>
    <recommendedName>
        <fullName evidence="4">Outer membrane protein beta-barrel domain-containing protein</fullName>
    </recommendedName>
</protein>
<evidence type="ECO:0000313" key="3">
    <source>
        <dbReference type="Proteomes" id="UP000178656"/>
    </source>
</evidence>
<gene>
    <name evidence="2" type="ORF">A2482_01975</name>
</gene>
<dbReference type="AlphaFoldDB" id="A0A1F5T762"/>
<reference evidence="2 3" key="1">
    <citation type="journal article" date="2016" name="Nat. Commun.">
        <title>Thousands of microbial genomes shed light on interconnected biogeochemical processes in an aquifer system.</title>
        <authorList>
            <person name="Anantharaman K."/>
            <person name="Brown C.T."/>
            <person name="Hug L.A."/>
            <person name="Sharon I."/>
            <person name="Castelle C.J."/>
            <person name="Probst A.J."/>
            <person name="Thomas B.C."/>
            <person name="Singh A."/>
            <person name="Wilkins M.J."/>
            <person name="Karaoz U."/>
            <person name="Brodie E.L."/>
            <person name="Williams K.H."/>
            <person name="Hubbard S.S."/>
            <person name="Banfield J.F."/>
        </authorList>
    </citation>
    <scope>NUCLEOTIDE SEQUENCE [LARGE SCALE GENOMIC DNA]</scope>
</reference>
<name>A0A1F5T762_9BACT</name>
<evidence type="ECO:0008006" key="4">
    <source>
        <dbReference type="Google" id="ProtNLM"/>
    </source>
</evidence>
<accession>A0A1F5T762</accession>
<organism evidence="2 3">
    <name type="scientific">Candidatus Falkowbacteria bacterium RIFOXYC2_FULL_48_21</name>
    <dbReference type="NCBI Taxonomy" id="1798005"/>
    <lineage>
        <taxon>Bacteria</taxon>
        <taxon>Candidatus Falkowiibacteriota</taxon>
    </lineage>
</organism>
<keyword evidence="1" id="KW-0732">Signal</keyword>
<evidence type="ECO:0000313" key="2">
    <source>
        <dbReference type="EMBL" id="OGF34820.1"/>
    </source>
</evidence>
<dbReference type="EMBL" id="MFGM01000067">
    <property type="protein sequence ID" value="OGF34820.1"/>
    <property type="molecule type" value="Genomic_DNA"/>
</dbReference>